<proteinExistence type="predicted"/>
<keyword evidence="2" id="KW-1133">Transmembrane helix</keyword>
<keyword evidence="2" id="KW-0472">Membrane</keyword>
<name>A0ABP0CFR2_9PEZI</name>
<evidence type="ECO:0000313" key="4">
    <source>
        <dbReference type="Proteomes" id="UP001642405"/>
    </source>
</evidence>
<dbReference type="Proteomes" id="UP001642405">
    <property type="component" value="Unassembled WGS sequence"/>
</dbReference>
<feature type="region of interest" description="Disordered" evidence="1">
    <location>
        <begin position="351"/>
        <end position="376"/>
    </location>
</feature>
<evidence type="ECO:0000256" key="1">
    <source>
        <dbReference type="SAM" id="MobiDB-lite"/>
    </source>
</evidence>
<accession>A0ABP0CFR2</accession>
<keyword evidence="4" id="KW-1185">Reference proteome</keyword>
<reference evidence="3 4" key="1">
    <citation type="submission" date="2024-01" db="EMBL/GenBank/DDBJ databases">
        <authorList>
            <person name="Allen C."/>
            <person name="Tagirdzhanova G."/>
        </authorList>
    </citation>
    <scope>NUCLEOTIDE SEQUENCE [LARGE SCALE GENOMIC DNA]</scope>
</reference>
<gene>
    <name evidence="3" type="ORF">SCUCBS95973_007402</name>
</gene>
<organism evidence="3 4">
    <name type="scientific">Sporothrix curviconia</name>
    <dbReference type="NCBI Taxonomy" id="1260050"/>
    <lineage>
        <taxon>Eukaryota</taxon>
        <taxon>Fungi</taxon>
        <taxon>Dikarya</taxon>
        <taxon>Ascomycota</taxon>
        <taxon>Pezizomycotina</taxon>
        <taxon>Sordariomycetes</taxon>
        <taxon>Sordariomycetidae</taxon>
        <taxon>Ophiostomatales</taxon>
        <taxon>Ophiostomataceae</taxon>
        <taxon>Sporothrix</taxon>
    </lineage>
</organism>
<protein>
    <submittedName>
        <fullName evidence="3">Uncharacterized protein</fullName>
    </submittedName>
</protein>
<comment type="caution">
    <text evidence="3">The sequence shown here is derived from an EMBL/GenBank/DDBJ whole genome shotgun (WGS) entry which is preliminary data.</text>
</comment>
<evidence type="ECO:0000313" key="3">
    <source>
        <dbReference type="EMBL" id="CAK7229941.1"/>
    </source>
</evidence>
<keyword evidence="2" id="KW-0812">Transmembrane</keyword>
<feature type="transmembrane region" description="Helical" evidence="2">
    <location>
        <begin position="200"/>
        <end position="225"/>
    </location>
</feature>
<feature type="region of interest" description="Disordered" evidence="1">
    <location>
        <begin position="248"/>
        <end position="292"/>
    </location>
</feature>
<dbReference type="EMBL" id="CAWUHB010000051">
    <property type="protein sequence ID" value="CAK7229941.1"/>
    <property type="molecule type" value="Genomic_DNA"/>
</dbReference>
<sequence>MPMDSRFIPCGNADAQVQTCCWQGDVCLADKACFGMHDSGFDTYLAGCTDAQWDMGDPAVVRACPVKPEPYENDPWVGLAYCGGDSSSSKPKAEEKNAWIACPQDKAPTTMLSAGPCVCPTVTQQRIVAFTDGPTLSSYASLPMTLGDSISWVPPYTPTSASRATLAGLNPTASASVPSSFPFPATPSPTRSANSHTTRALGLGLGFGGMFLILGITAVGVFLSAKRKAGIRNKTAEESLRQLDEFDDMFGGSGLNGDDPTPGEKSVPPPPLEQQHTVSELETRAARPWSMRSELDGRAVGVPAGGGEALAAGQHGARASIGTLLSSPSTSPPLSGDMHESMTVSSIHGQLTGHTTGQTVSPTWGSGDGRRSQTQGAFFKAAVELEG</sequence>
<evidence type="ECO:0000256" key="2">
    <source>
        <dbReference type="SAM" id="Phobius"/>
    </source>
</evidence>